<dbReference type="GO" id="GO:0004022">
    <property type="term" value="F:alcohol dehydrogenase (NAD+) activity"/>
    <property type="evidence" value="ECO:0007669"/>
    <property type="project" value="TreeGrafter"/>
</dbReference>
<dbReference type="CDD" id="cd08177">
    <property type="entry name" value="MAR"/>
    <property type="match status" value="1"/>
</dbReference>
<proteinExistence type="inferred from homology"/>
<evidence type="ECO:0000256" key="2">
    <source>
        <dbReference type="ARBA" id="ARBA00023002"/>
    </source>
</evidence>
<accession>A0A3E0VB70</accession>
<comment type="similarity">
    <text evidence="1">Belongs to the iron-containing alcohol dehydrogenase family.</text>
</comment>
<evidence type="ECO:0000256" key="1">
    <source>
        <dbReference type="ARBA" id="ARBA00007358"/>
    </source>
</evidence>
<dbReference type="Pfam" id="PF00465">
    <property type="entry name" value="Fe-ADH"/>
    <property type="match status" value="1"/>
</dbReference>
<dbReference type="Proteomes" id="UP000256709">
    <property type="component" value="Unassembled WGS sequence"/>
</dbReference>
<dbReference type="Gene3D" id="3.40.50.1970">
    <property type="match status" value="1"/>
</dbReference>
<evidence type="ECO:0000256" key="3">
    <source>
        <dbReference type="ARBA" id="ARBA00023027"/>
    </source>
</evidence>
<dbReference type="InterPro" id="IPR001670">
    <property type="entry name" value="ADH_Fe/GldA"/>
</dbReference>
<dbReference type="InterPro" id="IPR039697">
    <property type="entry name" value="Alcohol_dehydrogenase_Fe"/>
</dbReference>
<dbReference type="AlphaFoldDB" id="A0A3E0VB70"/>
<dbReference type="InterPro" id="IPR034786">
    <property type="entry name" value="MAR"/>
</dbReference>
<dbReference type="RefSeq" id="WP_116284530.1">
    <property type="nucleotide sequence ID" value="NZ_NBXA01000033.1"/>
</dbReference>
<dbReference type="PANTHER" id="PTHR11496:SF102">
    <property type="entry name" value="ALCOHOL DEHYDROGENASE 4"/>
    <property type="match status" value="1"/>
</dbReference>
<dbReference type="EMBL" id="NBXA01000033">
    <property type="protein sequence ID" value="RFA06999.1"/>
    <property type="molecule type" value="Genomic_DNA"/>
</dbReference>
<evidence type="ECO:0000259" key="4">
    <source>
        <dbReference type="Pfam" id="PF00465"/>
    </source>
</evidence>
<keyword evidence="2" id="KW-0560">Oxidoreductase</keyword>
<dbReference type="GO" id="GO:0018506">
    <property type="term" value="F:maleylacetate reductase activity"/>
    <property type="evidence" value="ECO:0007669"/>
    <property type="project" value="InterPro"/>
</dbReference>
<gene>
    <name evidence="6" type="ORF">B7R21_17390</name>
</gene>
<feature type="domain" description="Alcohol dehydrogenase iron-type/glycerol dehydrogenase GldA" evidence="4">
    <location>
        <begin position="3"/>
        <end position="143"/>
    </location>
</feature>
<evidence type="ECO:0000313" key="7">
    <source>
        <dbReference type="Proteomes" id="UP000256709"/>
    </source>
</evidence>
<dbReference type="OrthoDB" id="9815791at2"/>
<dbReference type="InterPro" id="IPR056798">
    <property type="entry name" value="ADH_Fe_C"/>
</dbReference>
<sequence length="348" mass="35978">MSVSFGAGSVAGLANVLDAHGISRAIVLTTPEQEELGRRIMDSLGDRAVGLYPKARMHVPTDVADDAIRQARELGADACVAVGGGSTIGLGKAIALRSDLPIIAVPTTYAGSEMTPVWGLTSDGAKKTGRDRRVLPTAVVYDPELTLTLPLKPSLESGVNAIAHAVEALYAPDASPIISLMAEEAIRALRIALPALRADLGDLEAREHALYGSWLAGACLGATTMGLHHKICHVLGGTLDLPHASTHAVLLPHVFAFNAEAAPGAARAVARALDVDVDDAAKGLASFVTSLGVTSSLRELGVQESEIGFAPAAVVETLYSNPRPVTEADVETIIHAALQGALPLGVTR</sequence>
<comment type="caution">
    <text evidence="6">The sequence shown here is derived from an EMBL/GenBank/DDBJ whole genome shotgun (WGS) entry which is preliminary data.</text>
</comment>
<feature type="domain" description="Fe-containing alcohol dehydrogenase-like C-terminal" evidence="5">
    <location>
        <begin position="156"/>
        <end position="338"/>
    </location>
</feature>
<dbReference type="SUPFAM" id="SSF56796">
    <property type="entry name" value="Dehydroquinate synthase-like"/>
    <property type="match status" value="1"/>
</dbReference>
<dbReference type="GO" id="GO:0046872">
    <property type="term" value="F:metal ion binding"/>
    <property type="evidence" value="ECO:0007669"/>
    <property type="project" value="InterPro"/>
</dbReference>
<evidence type="ECO:0000259" key="5">
    <source>
        <dbReference type="Pfam" id="PF25137"/>
    </source>
</evidence>
<dbReference type="Pfam" id="PF25137">
    <property type="entry name" value="ADH_Fe_C"/>
    <property type="match status" value="1"/>
</dbReference>
<protein>
    <submittedName>
        <fullName evidence="6">Maleylacetate reductase</fullName>
    </submittedName>
</protein>
<dbReference type="FunFam" id="3.40.50.1970:FF:000015">
    <property type="entry name" value="Maleylacetate reductase 1"/>
    <property type="match status" value="1"/>
</dbReference>
<dbReference type="Gene3D" id="1.20.1090.10">
    <property type="entry name" value="Dehydroquinate synthase-like - alpha domain"/>
    <property type="match status" value="1"/>
</dbReference>
<name>A0A3E0VB70_9MICO</name>
<dbReference type="PANTHER" id="PTHR11496">
    <property type="entry name" value="ALCOHOL DEHYDROGENASE"/>
    <property type="match status" value="1"/>
</dbReference>
<reference evidence="6 7" key="1">
    <citation type="submission" date="2017-04" db="EMBL/GenBank/DDBJ databases">
        <title>Comparative genome analysis of Subtercola boreus.</title>
        <authorList>
            <person name="Cho Y.-J."/>
            <person name="Cho A."/>
            <person name="Kim O.-S."/>
            <person name="Lee J.-I."/>
        </authorList>
    </citation>
    <scope>NUCLEOTIDE SEQUENCE [LARGE SCALE GENOMIC DNA]</scope>
    <source>
        <strain evidence="6 7">P27444</strain>
    </source>
</reference>
<organism evidence="6 7">
    <name type="scientific">Subtercola boreus</name>
    <dbReference type="NCBI Taxonomy" id="120213"/>
    <lineage>
        <taxon>Bacteria</taxon>
        <taxon>Bacillati</taxon>
        <taxon>Actinomycetota</taxon>
        <taxon>Actinomycetes</taxon>
        <taxon>Micrococcales</taxon>
        <taxon>Microbacteriaceae</taxon>
        <taxon>Subtercola</taxon>
    </lineage>
</organism>
<evidence type="ECO:0000313" key="6">
    <source>
        <dbReference type="EMBL" id="RFA06999.1"/>
    </source>
</evidence>
<keyword evidence="3" id="KW-0520">NAD</keyword>